<evidence type="ECO:0000313" key="2">
    <source>
        <dbReference type="EMBL" id="GIJ69341.1"/>
    </source>
</evidence>
<reference evidence="2" key="1">
    <citation type="submission" date="2021-01" db="EMBL/GenBank/DDBJ databases">
        <title>Whole genome shotgun sequence of Virgisporangium ochraceum NBRC 16418.</title>
        <authorList>
            <person name="Komaki H."/>
            <person name="Tamura T."/>
        </authorList>
    </citation>
    <scope>NUCLEOTIDE SEQUENCE</scope>
    <source>
        <strain evidence="2">NBRC 16418</strain>
    </source>
</reference>
<gene>
    <name evidence="2" type="ORF">Voc01_042580</name>
</gene>
<organism evidence="2 3">
    <name type="scientific">Virgisporangium ochraceum</name>
    <dbReference type="NCBI Taxonomy" id="65505"/>
    <lineage>
        <taxon>Bacteria</taxon>
        <taxon>Bacillati</taxon>
        <taxon>Actinomycetota</taxon>
        <taxon>Actinomycetes</taxon>
        <taxon>Micromonosporales</taxon>
        <taxon>Micromonosporaceae</taxon>
        <taxon>Virgisporangium</taxon>
    </lineage>
</organism>
<dbReference type="PANTHER" id="PTHR35400:SF3">
    <property type="entry name" value="SLL1072 PROTEIN"/>
    <property type="match status" value="1"/>
</dbReference>
<proteinExistence type="predicted"/>
<dbReference type="EMBL" id="BOPH01000061">
    <property type="protein sequence ID" value="GIJ69341.1"/>
    <property type="molecule type" value="Genomic_DNA"/>
</dbReference>
<name>A0A8J4EC48_9ACTN</name>
<feature type="domain" description="Putative restriction endonuclease" evidence="1">
    <location>
        <begin position="27"/>
        <end position="164"/>
    </location>
</feature>
<dbReference type="PANTHER" id="PTHR35400">
    <property type="entry name" value="SLR1083 PROTEIN"/>
    <property type="match status" value="1"/>
</dbReference>
<dbReference type="SUPFAM" id="SSF52980">
    <property type="entry name" value="Restriction endonuclease-like"/>
    <property type="match status" value="1"/>
</dbReference>
<dbReference type="RefSeq" id="WP_203929271.1">
    <property type="nucleotide sequence ID" value="NZ_BOPH01000061.1"/>
</dbReference>
<dbReference type="Proteomes" id="UP000635606">
    <property type="component" value="Unassembled WGS sequence"/>
</dbReference>
<evidence type="ECO:0000313" key="3">
    <source>
        <dbReference type="Proteomes" id="UP000635606"/>
    </source>
</evidence>
<dbReference type="CDD" id="cd06260">
    <property type="entry name" value="DUF820-like"/>
    <property type="match status" value="1"/>
</dbReference>
<dbReference type="Gene3D" id="3.90.1570.10">
    <property type="entry name" value="tt1808, chain A"/>
    <property type="match status" value="1"/>
</dbReference>
<keyword evidence="3" id="KW-1185">Reference proteome</keyword>
<dbReference type="AlphaFoldDB" id="A0A8J4EC48"/>
<protein>
    <recommendedName>
        <fullName evidence="1">Putative restriction endonuclease domain-containing protein</fullName>
    </recommendedName>
</protein>
<sequence length="184" mass="20125">MSADVIGQSMPARVDLTDLAAMNTADVHGHRYETSPEGMLSVMPPPDSDHAGIASDLFAWFIMGGWLPRQILQAAGIRISGPDGEGGRIPDLTVWTKPQPSSVWLPIADLLLVVEIVSAGSRSMDRDTKRLEYAEAGIPRYWLVDRDAAQTVTLHRLRPDGTYEVGSKMPLAWLLRTEPAEHVG</sequence>
<dbReference type="InterPro" id="IPR008538">
    <property type="entry name" value="Uma2"/>
</dbReference>
<evidence type="ECO:0000259" key="1">
    <source>
        <dbReference type="Pfam" id="PF05685"/>
    </source>
</evidence>
<comment type="caution">
    <text evidence="2">The sequence shown here is derived from an EMBL/GenBank/DDBJ whole genome shotgun (WGS) entry which is preliminary data.</text>
</comment>
<accession>A0A8J4EC48</accession>
<dbReference type="Pfam" id="PF05685">
    <property type="entry name" value="Uma2"/>
    <property type="match status" value="1"/>
</dbReference>
<dbReference type="InterPro" id="IPR011335">
    <property type="entry name" value="Restrct_endonuc-II-like"/>
</dbReference>
<dbReference type="InterPro" id="IPR012296">
    <property type="entry name" value="Nuclease_put_TT1808"/>
</dbReference>